<proteinExistence type="predicted"/>
<evidence type="ECO:0000313" key="2">
    <source>
        <dbReference type="Proteomes" id="UP001138768"/>
    </source>
</evidence>
<dbReference type="AlphaFoldDB" id="A0A9X0WB63"/>
<reference evidence="1 2" key="1">
    <citation type="journal article" date="2020" name="Microorganisms">
        <title>Osmotic Adaptation and Compatible Solute Biosynthesis of Phototrophic Bacteria as Revealed from Genome Analyses.</title>
        <authorList>
            <person name="Imhoff J.F."/>
            <person name="Rahn T."/>
            <person name="Kunzel S."/>
            <person name="Keller A."/>
            <person name="Neulinger S.C."/>
        </authorList>
    </citation>
    <scope>NUCLEOTIDE SEQUENCE [LARGE SCALE GENOMIC DNA]</scope>
    <source>
        <strain evidence="1 2">DSM 25653</strain>
    </source>
</reference>
<sequence>MAKPEIMSEPTDLRTYMQIADELIARTSKEELADVARLLAINLGYYYERYGEVPQNTLMEMVRAETLSQEQSGVSIAGMKNLIAAVMEVTGLHYSLDDGPAA</sequence>
<evidence type="ECO:0000313" key="1">
    <source>
        <dbReference type="EMBL" id="MBK1620182.1"/>
    </source>
</evidence>
<comment type="caution">
    <text evidence="1">The sequence shown here is derived from an EMBL/GenBank/DDBJ whole genome shotgun (WGS) entry which is preliminary data.</text>
</comment>
<organism evidence="1 2">
    <name type="scientific">Lamprobacter modestohalophilus</name>
    <dbReference type="NCBI Taxonomy" id="1064514"/>
    <lineage>
        <taxon>Bacteria</taxon>
        <taxon>Pseudomonadati</taxon>
        <taxon>Pseudomonadota</taxon>
        <taxon>Gammaproteobacteria</taxon>
        <taxon>Chromatiales</taxon>
        <taxon>Chromatiaceae</taxon>
        <taxon>Lamprobacter</taxon>
    </lineage>
</organism>
<keyword evidence="2" id="KW-1185">Reference proteome</keyword>
<accession>A0A9X0WB63</accession>
<dbReference type="EMBL" id="NRRY01000033">
    <property type="protein sequence ID" value="MBK1620182.1"/>
    <property type="molecule type" value="Genomic_DNA"/>
</dbReference>
<protein>
    <submittedName>
        <fullName evidence="1">Uncharacterized protein</fullName>
    </submittedName>
</protein>
<name>A0A9X0WB63_9GAMM</name>
<gene>
    <name evidence="1" type="ORF">CKO42_17390</name>
</gene>
<dbReference type="Proteomes" id="UP001138768">
    <property type="component" value="Unassembled WGS sequence"/>
</dbReference>